<organism evidence="2 3">
    <name type="scientific">Bradyrhizobium nitroreducens</name>
    <dbReference type="NCBI Taxonomy" id="709803"/>
    <lineage>
        <taxon>Bacteria</taxon>
        <taxon>Pseudomonadati</taxon>
        <taxon>Pseudomonadota</taxon>
        <taxon>Alphaproteobacteria</taxon>
        <taxon>Hyphomicrobiales</taxon>
        <taxon>Nitrobacteraceae</taxon>
        <taxon>Bradyrhizobium</taxon>
    </lineage>
</organism>
<proteinExistence type="predicted"/>
<evidence type="ECO:0000256" key="1">
    <source>
        <dbReference type="SAM" id="MobiDB-lite"/>
    </source>
</evidence>
<protein>
    <submittedName>
        <fullName evidence="2">Uncharacterized protein</fullName>
    </submittedName>
</protein>
<feature type="region of interest" description="Disordered" evidence="1">
    <location>
        <begin position="85"/>
        <end position="115"/>
    </location>
</feature>
<sequence length="115" mass="11995">MENRSRIAWSPQSCTVMSQPWFMSFSGARTNMPETLAQAGPAAATAFESRAPISFARNACSAAARASISVAALMAAQRPPATKLNTVDGTAGASRLSCTTTRTSTPPVRTQGAIM</sequence>
<feature type="compositionally biased region" description="Low complexity" evidence="1">
    <location>
        <begin position="94"/>
        <end position="115"/>
    </location>
</feature>
<gene>
    <name evidence="2" type="ORF">TSA1_13085</name>
</gene>
<dbReference type="AlphaFoldDB" id="A0A2M6UAK3"/>
<dbReference type="EMBL" id="LFJC01000003">
    <property type="protein sequence ID" value="PIT01599.1"/>
    <property type="molecule type" value="Genomic_DNA"/>
</dbReference>
<name>A0A2M6UAK3_9BRAD</name>
<accession>A0A2M6UAK3</accession>
<evidence type="ECO:0000313" key="2">
    <source>
        <dbReference type="EMBL" id="PIT01599.1"/>
    </source>
</evidence>
<evidence type="ECO:0000313" key="3">
    <source>
        <dbReference type="Proteomes" id="UP000228930"/>
    </source>
</evidence>
<comment type="caution">
    <text evidence="2">The sequence shown here is derived from an EMBL/GenBank/DDBJ whole genome shotgun (WGS) entry which is preliminary data.</text>
</comment>
<keyword evidence="3" id="KW-1185">Reference proteome</keyword>
<reference evidence="2 3" key="1">
    <citation type="submission" date="2015-06" db="EMBL/GenBank/DDBJ databases">
        <title>Comparative genome analysis of nirS-carrying Bradyrhizobium sp. strains.</title>
        <authorList>
            <person name="Ishii S."/>
            <person name="Jang J."/>
            <person name="Nishizawa T."/>
            <person name="Senoo K."/>
        </authorList>
    </citation>
    <scope>NUCLEOTIDE SEQUENCE [LARGE SCALE GENOMIC DNA]</scope>
    <source>
        <strain evidence="2 3">TSA1</strain>
    </source>
</reference>
<dbReference type="Proteomes" id="UP000228930">
    <property type="component" value="Unassembled WGS sequence"/>
</dbReference>